<keyword evidence="1" id="KW-1133">Transmembrane helix</keyword>
<protein>
    <submittedName>
        <fullName evidence="2">Uncharacterized protein</fullName>
    </submittedName>
</protein>
<name>A0A345C0Z4_9BACI</name>
<dbReference type="AlphaFoldDB" id="A0A345C0Z4"/>
<organism evidence="2 3">
    <name type="scientific">Salicibibacter kimchii</name>
    <dbReference type="NCBI Taxonomy" id="2099786"/>
    <lineage>
        <taxon>Bacteria</taxon>
        <taxon>Bacillati</taxon>
        <taxon>Bacillota</taxon>
        <taxon>Bacilli</taxon>
        <taxon>Bacillales</taxon>
        <taxon>Bacillaceae</taxon>
        <taxon>Salicibibacter</taxon>
    </lineage>
</organism>
<evidence type="ECO:0000313" key="2">
    <source>
        <dbReference type="EMBL" id="AXF56875.1"/>
    </source>
</evidence>
<dbReference type="RefSeq" id="WP_114374188.1">
    <property type="nucleotide sequence ID" value="NZ_CP031092.1"/>
</dbReference>
<keyword evidence="3" id="KW-1185">Reference proteome</keyword>
<proteinExistence type="predicted"/>
<keyword evidence="1" id="KW-0812">Transmembrane</keyword>
<dbReference type="Pfam" id="PF19741">
    <property type="entry name" value="DUF6230"/>
    <property type="match status" value="1"/>
</dbReference>
<accession>A0A345C0Z4</accession>
<evidence type="ECO:0000313" key="3">
    <source>
        <dbReference type="Proteomes" id="UP000252100"/>
    </source>
</evidence>
<evidence type="ECO:0000256" key="1">
    <source>
        <dbReference type="SAM" id="Phobius"/>
    </source>
</evidence>
<dbReference type="Proteomes" id="UP000252100">
    <property type="component" value="Chromosome"/>
</dbReference>
<dbReference type="KEGG" id="rue:DT065_13265"/>
<reference evidence="2 3" key="1">
    <citation type="journal article" date="2018" name="J. Microbiol.">
        <title>Salicibibacter kimchii gen. nov., sp. nov., a moderately halophilic and alkalitolerant bacterium in the family Bacillaceae, isolated from kimchi.</title>
        <authorList>
            <person name="Jang J.Y."/>
            <person name="Oh Y.J."/>
            <person name="Lim S.K."/>
            <person name="Park H.K."/>
            <person name="Lee C."/>
            <person name="Kim J.Y."/>
            <person name="Lee M.A."/>
            <person name="Choi H.J."/>
        </authorList>
    </citation>
    <scope>NUCLEOTIDE SEQUENCE [LARGE SCALE GENOMIC DNA]</scope>
    <source>
        <strain evidence="2 3">NKC1-1</strain>
    </source>
</reference>
<sequence length="198" mass="21803">MKEETVAVGRTVKKRFWTAIAAGFLAFGAMVAVFGMNMTAVAMPLGGMGDFYVELDELQGEDFHLAPHIGETGEADEAPMVRNEIGNVDITNLHIYKDLRMPGTENWIRINITSPSVSIDGLIQDARLIDANLDFNDLAIEQSNTDEFTENWTQNAETITITDAKIVTDYLFQSVVSLEGAEISVENIDEPETMEPGV</sequence>
<gene>
    <name evidence="2" type="ORF">DT065_13265</name>
</gene>
<keyword evidence="1" id="KW-0472">Membrane</keyword>
<dbReference type="EMBL" id="CP031092">
    <property type="protein sequence ID" value="AXF56875.1"/>
    <property type="molecule type" value="Genomic_DNA"/>
</dbReference>
<feature type="transmembrane region" description="Helical" evidence="1">
    <location>
        <begin position="16"/>
        <end position="36"/>
    </location>
</feature>
<dbReference type="OrthoDB" id="2967500at2"/>
<dbReference type="InterPro" id="IPR046198">
    <property type="entry name" value="DUF6230"/>
</dbReference>